<feature type="transmembrane region" description="Helical" evidence="13">
    <location>
        <begin position="316"/>
        <end position="333"/>
    </location>
</feature>
<keyword evidence="3" id="KW-0633">Potassium transport</keyword>
<name>A0A0D3I7J9_EMIH1</name>
<feature type="transmembrane region" description="Helical" evidence="13">
    <location>
        <begin position="275"/>
        <end position="296"/>
    </location>
</feature>
<dbReference type="AlphaFoldDB" id="A0A0D3I7J9"/>
<dbReference type="Gene3D" id="1.10.287.70">
    <property type="match status" value="1"/>
</dbReference>
<dbReference type="Proteomes" id="UP000013827">
    <property type="component" value="Unassembled WGS sequence"/>
</dbReference>
<feature type="compositionally biased region" description="Low complexity" evidence="12">
    <location>
        <begin position="1"/>
        <end position="13"/>
    </location>
</feature>
<feature type="transmembrane region" description="Helical" evidence="13">
    <location>
        <begin position="107"/>
        <end position="127"/>
    </location>
</feature>
<feature type="transmembrane region" description="Helical" evidence="13">
    <location>
        <begin position="196"/>
        <end position="214"/>
    </location>
</feature>
<feature type="transmembrane region" description="Helical" evidence="13">
    <location>
        <begin position="165"/>
        <end position="184"/>
    </location>
</feature>
<dbReference type="STRING" id="2903.R1DEM7"/>
<dbReference type="SUPFAM" id="SSF81324">
    <property type="entry name" value="Voltage-gated potassium channels"/>
    <property type="match status" value="1"/>
</dbReference>
<keyword evidence="8 13" id="KW-1133">Transmembrane helix</keyword>
<dbReference type="PANTHER" id="PTHR11537">
    <property type="entry name" value="VOLTAGE-GATED POTASSIUM CHANNEL"/>
    <property type="match status" value="1"/>
</dbReference>
<evidence type="ECO:0000313" key="15">
    <source>
        <dbReference type="EnsemblProtists" id="EOD07234"/>
    </source>
</evidence>
<keyword evidence="5" id="KW-0631">Potassium channel</keyword>
<comment type="subcellular location">
    <subcellularLocation>
        <location evidence="1">Membrane</location>
        <topology evidence="1">Multi-pass membrane protein</topology>
    </subcellularLocation>
</comment>
<dbReference type="EnsemblProtists" id="EOD07234">
    <property type="protein sequence ID" value="EOD07234"/>
    <property type="gene ID" value="EMIHUDRAFT_97050"/>
</dbReference>
<dbReference type="GO" id="GO:0008076">
    <property type="term" value="C:voltage-gated potassium channel complex"/>
    <property type="evidence" value="ECO:0007669"/>
    <property type="project" value="InterPro"/>
</dbReference>
<evidence type="ECO:0000256" key="6">
    <source>
        <dbReference type="ARBA" id="ARBA00022882"/>
    </source>
</evidence>
<evidence type="ECO:0000313" key="16">
    <source>
        <dbReference type="Proteomes" id="UP000013827"/>
    </source>
</evidence>
<keyword evidence="6" id="KW-0851">Voltage-gated channel</keyword>
<keyword evidence="9" id="KW-0406">Ion transport</keyword>
<dbReference type="HOGENOM" id="CLU_591138_0_0_1"/>
<evidence type="ECO:0000256" key="1">
    <source>
        <dbReference type="ARBA" id="ARBA00004141"/>
    </source>
</evidence>
<feature type="region of interest" description="Disordered" evidence="12">
    <location>
        <begin position="1"/>
        <end position="30"/>
    </location>
</feature>
<dbReference type="eggNOG" id="KOG1545">
    <property type="taxonomic scope" value="Eukaryota"/>
</dbReference>
<dbReference type="KEGG" id="ehx:EMIHUDRAFT_97050"/>
<dbReference type="InterPro" id="IPR011992">
    <property type="entry name" value="EF-hand-dom_pair"/>
</dbReference>
<dbReference type="InterPro" id="IPR005821">
    <property type="entry name" value="Ion_trans_dom"/>
</dbReference>
<dbReference type="InterPro" id="IPR027359">
    <property type="entry name" value="Volt_channel_dom_sf"/>
</dbReference>
<keyword evidence="4 13" id="KW-0812">Transmembrane</keyword>
<organism evidence="15 16">
    <name type="scientific">Emiliania huxleyi (strain CCMP1516)</name>
    <dbReference type="NCBI Taxonomy" id="280463"/>
    <lineage>
        <taxon>Eukaryota</taxon>
        <taxon>Haptista</taxon>
        <taxon>Haptophyta</taxon>
        <taxon>Prymnesiophyceae</taxon>
        <taxon>Isochrysidales</taxon>
        <taxon>Noelaerhabdaceae</taxon>
        <taxon>Emiliania</taxon>
    </lineage>
</organism>
<feature type="transmembrane region" description="Helical" evidence="13">
    <location>
        <begin position="234"/>
        <end position="255"/>
    </location>
</feature>
<dbReference type="RefSeq" id="XP_005759663.1">
    <property type="nucleotide sequence ID" value="XM_005759606.1"/>
</dbReference>
<evidence type="ECO:0000256" key="2">
    <source>
        <dbReference type="ARBA" id="ARBA00022448"/>
    </source>
</evidence>
<reference evidence="15" key="2">
    <citation type="submission" date="2024-10" db="UniProtKB">
        <authorList>
            <consortium name="EnsemblProtists"/>
        </authorList>
    </citation>
    <scope>IDENTIFICATION</scope>
</reference>
<dbReference type="InterPro" id="IPR028325">
    <property type="entry name" value="VG_K_chnl"/>
</dbReference>
<dbReference type="Gene3D" id="1.20.120.350">
    <property type="entry name" value="Voltage-gated potassium channels. Chain C"/>
    <property type="match status" value="1"/>
</dbReference>
<keyword evidence="11" id="KW-0407">Ion channel</keyword>
<accession>A0A0D3I7J9</accession>
<evidence type="ECO:0000256" key="9">
    <source>
        <dbReference type="ARBA" id="ARBA00023065"/>
    </source>
</evidence>
<evidence type="ECO:0000256" key="8">
    <source>
        <dbReference type="ARBA" id="ARBA00022989"/>
    </source>
</evidence>
<keyword evidence="7" id="KW-0630">Potassium</keyword>
<dbReference type="PANTHER" id="PTHR11537:SF254">
    <property type="entry name" value="POTASSIUM VOLTAGE-GATED CHANNEL PROTEIN SHAB"/>
    <property type="match status" value="1"/>
</dbReference>
<evidence type="ECO:0000256" key="7">
    <source>
        <dbReference type="ARBA" id="ARBA00022958"/>
    </source>
</evidence>
<dbReference type="GO" id="GO:0005249">
    <property type="term" value="F:voltage-gated potassium channel activity"/>
    <property type="evidence" value="ECO:0007669"/>
    <property type="project" value="InterPro"/>
</dbReference>
<sequence>MTSGGASSGTSSSLAPEEKGAAEPLESRSANAPNTASIVFSEPSRRRHGRLNFQWVLRLNQRAVPALRVLTNWKVETYIQERRAAGCVSSRDRLYRFLASPTSSGNALMFALLILAFSFASIITFGVESHQHSKQVLSALELYGENATAIEEHLGSLTPPYEEPLFAWNCVLAAMFTAELALRLATYPTPLRDSELWVDALALLPLILRIACVSTPEGGLFYESALEMYLPGQYYQPTGGTFLHLSAAFSSLRLLKLTRHLTRHMLGCRILGQTLTESFTALLIPIYFLFTLVTLFGDLYDPYAERDGPRVLDIPTAWYLILVTMATVGYGDFSPQTAGGRILMGLVTTSPGSFARFVIITGLTARELALIAEEIKLRCSLHDVLQAFEDFDSDRDGSCACPEAVTTGMGINLEGRKLRSLWRQFDHDESDSIRYHEFALALFPELDPQEMAESIQQQRQQQH</sequence>
<dbReference type="GeneID" id="17253275"/>
<dbReference type="Gene3D" id="1.10.238.10">
    <property type="entry name" value="EF-hand"/>
    <property type="match status" value="1"/>
</dbReference>
<evidence type="ECO:0000256" key="5">
    <source>
        <dbReference type="ARBA" id="ARBA00022826"/>
    </source>
</evidence>
<evidence type="ECO:0000256" key="3">
    <source>
        <dbReference type="ARBA" id="ARBA00022538"/>
    </source>
</evidence>
<evidence type="ECO:0000256" key="12">
    <source>
        <dbReference type="SAM" id="MobiDB-lite"/>
    </source>
</evidence>
<dbReference type="Pfam" id="PF00520">
    <property type="entry name" value="Ion_trans"/>
    <property type="match status" value="1"/>
</dbReference>
<keyword evidence="2" id="KW-0813">Transport</keyword>
<dbReference type="GO" id="GO:0001508">
    <property type="term" value="P:action potential"/>
    <property type="evidence" value="ECO:0007669"/>
    <property type="project" value="TreeGrafter"/>
</dbReference>
<proteinExistence type="predicted"/>
<evidence type="ECO:0000256" key="10">
    <source>
        <dbReference type="ARBA" id="ARBA00023136"/>
    </source>
</evidence>
<evidence type="ECO:0000256" key="11">
    <source>
        <dbReference type="ARBA" id="ARBA00023303"/>
    </source>
</evidence>
<evidence type="ECO:0000256" key="13">
    <source>
        <dbReference type="SAM" id="Phobius"/>
    </source>
</evidence>
<protein>
    <recommendedName>
        <fullName evidence="14">Ion transport domain-containing protein</fullName>
    </recommendedName>
</protein>
<keyword evidence="16" id="KW-1185">Reference proteome</keyword>
<dbReference type="PaxDb" id="2903-EOD07234"/>
<evidence type="ECO:0000256" key="4">
    <source>
        <dbReference type="ARBA" id="ARBA00022692"/>
    </source>
</evidence>
<dbReference type="SUPFAM" id="SSF47473">
    <property type="entry name" value="EF-hand"/>
    <property type="match status" value="1"/>
</dbReference>
<evidence type="ECO:0000259" key="14">
    <source>
        <dbReference type="Pfam" id="PF00520"/>
    </source>
</evidence>
<keyword evidence="10 13" id="KW-0472">Membrane</keyword>
<reference evidence="16" key="1">
    <citation type="journal article" date="2013" name="Nature">
        <title>Pan genome of the phytoplankton Emiliania underpins its global distribution.</title>
        <authorList>
            <person name="Read B.A."/>
            <person name="Kegel J."/>
            <person name="Klute M.J."/>
            <person name="Kuo A."/>
            <person name="Lefebvre S.C."/>
            <person name="Maumus F."/>
            <person name="Mayer C."/>
            <person name="Miller J."/>
            <person name="Monier A."/>
            <person name="Salamov A."/>
            <person name="Young J."/>
            <person name="Aguilar M."/>
            <person name="Claverie J.M."/>
            <person name="Frickenhaus S."/>
            <person name="Gonzalez K."/>
            <person name="Herman E.K."/>
            <person name="Lin Y.C."/>
            <person name="Napier J."/>
            <person name="Ogata H."/>
            <person name="Sarno A.F."/>
            <person name="Shmutz J."/>
            <person name="Schroeder D."/>
            <person name="de Vargas C."/>
            <person name="Verret F."/>
            <person name="von Dassow P."/>
            <person name="Valentin K."/>
            <person name="Van de Peer Y."/>
            <person name="Wheeler G."/>
            <person name="Dacks J.B."/>
            <person name="Delwiche C.F."/>
            <person name="Dyhrman S.T."/>
            <person name="Glockner G."/>
            <person name="John U."/>
            <person name="Richards T."/>
            <person name="Worden A.Z."/>
            <person name="Zhang X."/>
            <person name="Grigoriev I.V."/>
            <person name="Allen A.E."/>
            <person name="Bidle K."/>
            <person name="Borodovsky M."/>
            <person name="Bowler C."/>
            <person name="Brownlee C."/>
            <person name="Cock J.M."/>
            <person name="Elias M."/>
            <person name="Gladyshev V.N."/>
            <person name="Groth M."/>
            <person name="Guda C."/>
            <person name="Hadaegh A."/>
            <person name="Iglesias-Rodriguez M.D."/>
            <person name="Jenkins J."/>
            <person name="Jones B.M."/>
            <person name="Lawson T."/>
            <person name="Leese F."/>
            <person name="Lindquist E."/>
            <person name="Lobanov A."/>
            <person name="Lomsadze A."/>
            <person name="Malik S.B."/>
            <person name="Marsh M.E."/>
            <person name="Mackinder L."/>
            <person name="Mock T."/>
            <person name="Mueller-Roeber B."/>
            <person name="Pagarete A."/>
            <person name="Parker M."/>
            <person name="Probert I."/>
            <person name="Quesneville H."/>
            <person name="Raines C."/>
            <person name="Rensing S.A."/>
            <person name="Riano-Pachon D.M."/>
            <person name="Richier S."/>
            <person name="Rokitta S."/>
            <person name="Shiraiwa Y."/>
            <person name="Soanes D.M."/>
            <person name="van der Giezen M."/>
            <person name="Wahlund T.M."/>
            <person name="Williams B."/>
            <person name="Wilson W."/>
            <person name="Wolfe G."/>
            <person name="Wurch L.L."/>
        </authorList>
    </citation>
    <scope>NUCLEOTIDE SEQUENCE</scope>
</reference>
<feature type="domain" description="Ion transport" evidence="14">
    <location>
        <begin position="109"/>
        <end position="346"/>
    </location>
</feature>
<dbReference type="PRINTS" id="PR00169">
    <property type="entry name" value="KCHANNEL"/>
</dbReference>